<evidence type="ECO:0000259" key="2">
    <source>
        <dbReference type="PROSITE" id="PS50076"/>
    </source>
</evidence>
<evidence type="ECO:0000256" key="1">
    <source>
        <dbReference type="SAM" id="Phobius"/>
    </source>
</evidence>
<dbReference type="InterPro" id="IPR036249">
    <property type="entry name" value="Thioredoxin-like_sf"/>
</dbReference>
<dbReference type="SUPFAM" id="SSF52833">
    <property type="entry name" value="Thioredoxin-like"/>
    <property type="match status" value="1"/>
</dbReference>
<keyword evidence="1" id="KW-1133">Transmembrane helix</keyword>
<sequence length="417" mass="47460">MVHLSSSSISLLKFYFFPLILLLLAIHFQLFVIPSSSPLLHYDVLGIKRYSSIEQVTEAYEKFSSRWNSGKEDPTVKDFVKIRYAYELLTNPLWKRDYDAFGVDEHLHILKEVKTKYANEEFSKVVLPLLNSSSSVHAFNILNSEDFMYATGNAKSLLVQVHSFGSSRSEEFFSNWKKINNLLDGIAKTGMVELGENRLATYLAEKTPTGQPFFKNGLPLLVAFPSGCRNSYCLARYDGDLSSVDAVTDWFSTRIIGLPQINYFSKETLGQKFIAKSGHHKVKVLYFSKTGERAAPFLRQAAKDYWAYASFASILWREEESSLWWNNFKVDSAPSYVFLKDPGVKPVVFHGAMNSTSFFKIMEQNKQQALPQLRSITSMHLGCDARGYSRAGYEAMTWYCVILAGRPGLELTKMREV</sequence>
<keyword evidence="4" id="KW-1185">Reference proteome</keyword>
<dbReference type="EMBL" id="JAJJMA010290556">
    <property type="protein sequence ID" value="MCL7047210.1"/>
    <property type="molecule type" value="Genomic_DNA"/>
</dbReference>
<dbReference type="Pfam" id="PF00226">
    <property type="entry name" value="DnaJ"/>
    <property type="match status" value="1"/>
</dbReference>
<accession>A0AA41VTG9</accession>
<comment type="caution">
    <text evidence="3">The sequence shown here is derived from an EMBL/GenBank/DDBJ whole genome shotgun (WGS) entry which is preliminary data.</text>
</comment>
<dbReference type="PANTHER" id="PTHR44303">
    <property type="entry name" value="DNAJ HOMOLOG SUBFAMILY C MEMBER 16"/>
    <property type="match status" value="1"/>
</dbReference>
<name>A0AA41VTG9_PAPNU</name>
<feature type="domain" description="J" evidence="2">
    <location>
        <begin position="40"/>
        <end position="102"/>
    </location>
</feature>
<feature type="non-terminal residue" evidence="3">
    <location>
        <position position="417"/>
    </location>
</feature>
<dbReference type="InterPro" id="IPR052448">
    <property type="entry name" value="DnaJ_C16_autophagy_reg"/>
</dbReference>
<keyword evidence="1" id="KW-0472">Membrane</keyword>
<evidence type="ECO:0000313" key="3">
    <source>
        <dbReference type="EMBL" id="MCL7047210.1"/>
    </source>
</evidence>
<gene>
    <name evidence="3" type="ORF">MKW94_018276</name>
</gene>
<keyword evidence="1" id="KW-0812">Transmembrane</keyword>
<evidence type="ECO:0000313" key="4">
    <source>
        <dbReference type="Proteomes" id="UP001177140"/>
    </source>
</evidence>
<dbReference type="CDD" id="cd06257">
    <property type="entry name" value="DnaJ"/>
    <property type="match status" value="1"/>
</dbReference>
<dbReference type="InterPro" id="IPR036869">
    <property type="entry name" value="J_dom_sf"/>
</dbReference>
<reference evidence="3" key="1">
    <citation type="submission" date="2022-03" db="EMBL/GenBank/DDBJ databases">
        <title>A functionally conserved STORR gene fusion in Papaver species that diverged 16.8 million years ago.</title>
        <authorList>
            <person name="Catania T."/>
        </authorList>
    </citation>
    <scope>NUCLEOTIDE SEQUENCE</scope>
    <source>
        <strain evidence="3">S-191538</strain>
    </source>
</reference>
<proteinExistence type="predicted"/>
<dbReference type="Gene3D" id="1.10.287.110">
    <property type="entry name" value="DnaJ domain"/>
    <property type="match status" value="1"/>
</dbReference>
<protein>
    <recommendedName>
        <fullName evidence="2">J domain-containing protein</fullName>
    </recommendedName>
</protein>
<dbReference type="InterPro" id="IPR001623">
    <property type="entry name" value="DnaJ_domain"/>
</dbReference>
<dbReference type="PROSITE" id="PS50076">
    <property type="entry name" value="DNAJ_2"/>
    <property type="match status" value="1"/>
</dbReference>
<dbReference type="Proteomes" id="UP001177140">
    <property type="component" value="Unassembled WGS sequence"/>
</dbReference>
<feature type="transmembrane region" description="Helical" evidence="1">
    <location>
        <begin position="12"/>
        <end position="32"/>
    </location>
</feature>
<dbReference type="AlphaFoldDB" id="A0AA41VTG9"/>
<dbReference type="PANTHER" id="PTHR44303:SF2">
    <property type="entry name" value="DNAJ HOMOLOG SUBFAMILY C MEMBER 16"/>
    <property type="match status" value="1"/>
</dbReference>
<dbReference type="SUPFAM" id="SSF46565">
    <property type="entry name" value="Chaperone J-domain"/>
    <property type="match status" value="1"/>
</dbReference>
<organism evidence="3 4">
    <name type="scientific">Papaver nudicaule</name>
    <name type="common">Iceland poppy</name>
    <dbReference type="NCBI Taxonomy" id="74823"/>
    <lineage>
        <taxon>Eukaryota</taxon>
        <taxon>Viridiplantae</taxon>
        <taxon>Streptophyta</taxon>
        <taxon>Embryophyta</taxon>
        <taxon>Tracheophyta</taxon>
        <taxon>Spermatophyta</taxon>
        <taxon>Magnoliopsida</taxon>
        <taxon>Ranunculales</taxon>
        <taxon>Papaveraceae</taxon>
        <taxon>Papaveroideae</taxon>
        <taxon>Papaver</taxon>
    </lineage>
</organism>